<evidence type="ECO:0000313" key="3">
    <source>
        <dbReference type="Proteomes" id="UP001361239"/>
    </source>
</evidence>
<dbReference type="PROSITE" id="PS51257">
    <property type="entry name" value="PROKAR_LIPOPROTEIN"/>
    <property type="match status" value="1"/>
</dbReference>
<dbReference type="CDD" id="cd14789">
    <property type="entry name" value="Tiki"/>
    <property type="match status" value="1"/>
</dbReference>
<gene>
    <name evidence="2" type="ORF">WG901_04585</name>
</gene>
<keyword evidence="1" id="KW-0732">Signal</keyword>
<dbReference type="InterPro" id="IPR002816">
    <property type="entry name" value="TraB/PrgY/GumN_fam"/>
</dbReference>
<organism evidence="2 3">
    <name type="scientific">Novosphingobium anseongense</name>
    <dbReference type="NCBI Taxonomy" id="3133436"/>
    <lineage>
        <taxon>Bacteria</taxon>
        <taxon>Pseudomonadati</taxon>
        <taxon>Pseudomonadota</taxon>
        <taxon>Alphaproteobacteria</taxon>
        <taxon>Sphingomonadales</taxon>
        <taxon>Sphingomonadaceae</taxon>
        <taxon>Novosphingobium</taxon>
    </lineage>
</organism>
<feature type="signal peptide" evidence="1">
    <location>
        <begin position="1"/>
        <end position="20"/>
    </location>
</feature>
<dbReference type="RefSeq" id="WP_339585827.1">
    <property type="nucleotide sequence ID" value="NZ_JBBHJZ010000001.1"/>
</dbReference>
<comment type="caution">
    <text evidence="2">The sequence shown here is derived from an EMBL/GenBank/DDBJ whole genome shotgun (WGS) entry which is preliminary data.</text>
</comment>
<name>A0ABU8RS42_9SPHN</name>
<feature type="chain" id="PRO_5047456874" evidence="1">
    <location>
        <begin position="21"/>
        <end position="289"/>
    </location>
</feature>
<evidence type="ECO:0000256" key="1">
    <source>
        <dbReference type="SAM" id="SignalP"/>
    </source>
</evidence>
<protein>
    <submittedName>
        <fullName evidence="2">TraB/GumN family protein</fullName>
    </submittedName>
</protein>
<reference evidence="2 3" key="1">
    <citation type="submission" date="2024-03" db="EMBL/GenBank/DDBJ databases">
        <authorList>
            <person name="Jo J.-H."/>
        </authorList>
    </citation>
    <scope>NUCLEOTIDE SEQUENCE [LARGE SCALE GENOMIC DNA]</scope>
    <source>
        <strain evidence="2 3">PS1R-30</strain>
    </source>
</reference>
<dbReference type="Proteomes" id="UP001361239">
    <property type="component" value="Unassembled WGS sequence"/>
</dbReference>
<keyword evidence="3" id="KW-1185">Reference proteome</keyword>
<dbReference type="Pfam" id="PF01963">
    <property type="entry name" value="TraB_PrgY_gumN"/>
    <property type="match status" value="1"/>
</dbReference>
<dbReference type="PANTHER" id="PTHR40590">
    <property type="entry name" value="CYTOPLASMIC PROTEIN-RELATED"/>
    <property type="match status" value="1"/>
</dbReference>
<accession>A0ABU8RS42</accession>
<sequence length="289" mass="30436">MTAAPRLFALALATLLAACAPEPEPANPALWRVDGARGERGYLFGTIHSLDRPALWRSGKVDAALRASDRIVVEVAGLADQAALQKTFAAMSKSPGLPPVSARIDPVLRSRLAALMSKVGAREASFAGVETWAVALSLARASQGRDDAGNGIDRAVLAAAEGRPVVELEGAAAQLGLFDALPEAEQRDLLNAVLRDEGAIDYESADLAKAWRQGDMALIERETGKGLLADPELRAALFTARNETWSGRLATMLGKRETPFVAVGAAHMAGPEGLPALLAARGYKVTRVQ</sequence>
<dbReference type="PANTHER" id="PTHR40590:SF1">
    <property type="entry name" value="CYTOPLASMIC PROTEIN"/>
    <property type="match status" value="1"/>
</dbReference>
<evidence type="ECO:0000313" key="2">
    <source>
        <dbReference type="EMBL" id="MEJ5975898.1"/>
    </source>
</evidence>
<proteinExistence type="predicted"/>
<dbReference type="EMBL" id="JBBHJZ010000001">
    <property type="protein sequence ID" value="MEJ5975898.1"/>
    <property type="molecule type" value="Genomic_DNA"/>
</dbReference>
<dbReference type="InterPro" id="IPR047111">
    <property type="entry name" value="YbaP-like"/>
</dbReference>